<gene>
    <name evidence="3" type="ORF">PC41400_00595</name>
</gene>
<dbReference type="SUPFAM" id="SSF55383">
    <property type="entry name" value="Copper amine oxidase, domain N"/>
    <property type="match status" value="1"/>
</dbReference>
<evidence type="ECO:0000259" key="2">
    <source>
        <dbReference type="Pfam" id="PF07833"/>
    </source>
</evidence>
<sequence>MRRVTVMKKYVIGFAVGAIVSASTVAYAGNTIQAVLFPAKYQVNGESKTLPDDYKTLNVDGHAYVPIRFAAESLGAVVAYEGKTNTISIDNGFNVTTMDSTIRAGHLKVSDTASSTVEGQLYIGQDHWDRMAQARNSIEPGSEVDVKGTILFFDAQGKPLGQAPLETKFTAEGDQIKPFKAVADHNVSGYAFASLQAGPVPHPLPVPPNLSISDETGTLGIGTLKLIKQNDFTKVSGWVSVKKPGTLRFDATLQFYDAEGRDLGTATVKGTSVGSTGESLSATTFETVGKGDLTGYKSVKVKLNSADPVQ</sequence>
<dbReference type="AlphaFoldDB" id="A0A410WPD8"/>
<dbReference type="Pfam" id="PF07833">
    <property type="entry name" value="Cu_amine_oxidN1"/>
    <property type="match status" value="1"/>
</dbReference>
<feature type="chain" id="PRO_5019271972" description="Copper amine oxidase-like N-terminal domain-containing protein" evidence="1">
    <location>
        <begin position="29"/>
        <end position="310"/>
    </location>
</feature>
<feature type="domain" description="Copper amine oxidase-like N-terminal" evidence="2">
    <location>
        <begin position="24"/>
        <end position="89"/>
    </location>
</feature>
<evidence type="ECO:0000313" key="4">
    <source>
        <dbReference type="Proteomes" id="UP000288943"/>
    </source>
</evidence>
<dbReference type="InterPro" id="IPR012854">
    <property type="entry name" value="Cu_amine_oxidase-like_N"/>
</dbReference>
<proteinExistence type="predicted"/>
<keyword evidence="1" id="KW-0732">Signal</keyword>
<dbReference type="InterPro" id="IPR036582">
    <property type="entry name" value="Mao_N_sf"/>
</dbReference>
<protein>
    <recommendedName>
        <fullName evidence="2">Copper amine oxidase-like N-terminal domain-containing protein</fullName>
    </recommendedName>
</protein>
<organism evidence="3 4">
    <name type="scientific">Paenibacillus chitinolyticus</name>
    <dbReference type="NCBI Taxonomy" id="79263"/>
    <lineage>
        <taxon>Bacteria</taxon>
        <taxon>Bacillati</taxon>
        <taxon>Bacillota</taxon>
        <taxon>Bacilli</taxon>
        <taxon>Bacillales</taxon>
        <taxon>Paenibacillaceae</taxon>
        <taxon>Paenibacillus</taxon>
    </lineage>
</organism>
<accession>A0A410WPD8</accession>
<feature type="signal peptide" evidence="1">
    <location>
        <begin position="1"/>
        <end position="28"/>
    </location>
</feature>
<dbReference type="EMBL" id="CP026520">
    <property type="protein sequence ID" value="QAV16276.1"/>
    <property type="molecule type" value="Genomic_DNA"/>
</dbReference>
<evidence type="ECO:0000256" key="1">
    <source>
        <dbReference type="SAM" id="SignalP"/>
    </source>
</evidence>
<dbReference type="Proteomes" id="UP000288943">
    <property type="component" value="Chromosome"/>
</dbReference>
<evidence type="ECO:0000313" key="3">
    <source>
        <dbReference type="EMBL" id="QAV16276.1"/>
    </source>
</evidence>
<dbReference type="KEGG" id="pchi:PC41400_00595"/>
<name>A0A410WPD8_9BACL</name>
<dbReference type="OrthoDB" id="2655886at2"/>
<reference evidence="3 4" key="1">
    <citation type="submission" date="2018-01" db="EMBL/GenBank/DDBJ databases">
        <title>The whole genome sequencing and assembly of Paenibacillus chitinolyticus KCCM 41400 strain.</title>
        <authorList>
            <person name="Kim J.-Y."/>
            <person name="Park M.-K."/>
            <person name="Lee Y.-J."/>
            <person name="Yi H."/>
            <person name="Bahn Y.-S."/>
            <person name="Kim J.F."/>
            <person name="Lee D.-W."/>
        </authorList>
    </citation>
    <scope>NUCLEOTIDE SEQUENCE [LARGE SCALE GENOMIC DNA]</scope>
    <source>
        <strain evidence="3 4">KCCM 41400</strain>
    </source>
</reference>